<comment type="caution">
    <text evidence="1">The sequence shown here is derived from an EMBL/GenBank/DDBJ whole genome shotgun (WGS) entry which is preliminary data.</text>
</comment>
<gene>
    <name evidence="1" type="ORF">KPL71_021159</name>
</gene>
<keyword evidence="2" id="KW-1185">Reference proteome</keyword>
<dbReference type="Proteomes" id="UP000829398">
    <property type="component" value="Chromosome 7"/>
</dbReference>
<protein>
    <submittedName>
        <fullName evidence="1">Uncharacterized protein</fullName>
    </submittedName>
</protein>
<evidence type="ECO:0000313" key="2">
    <source>
        <dbReference type="Proteomes" id="UP000829398"/>
    </source>
</evidence>
<organism evidence="1 2">
    <name type="scientific">Citrus sinensis</name>
    <name type="common">Sweet orange</name>
    <name type="synonym">Citrus aurantium var. sinensis</name>
    <dbReference type="NCBI Taxonomy" id="2711"/>
    <lineage>
        <taxon>Eukaryota</taxon>
        <taxon>Viridiplantae</taxon>
        <taxon>Streptophyta</taxon>
        <taxon>Embryophyta</taxon>
        <taxon>Tracheophyta</taxon>
        <taxon>Spermatophyta</taxon>
        <taxon>Magnoliopsida</taxon>
        <taxon>eudicotyledons</taxon>
        <taxon>Gunneridae</taxon>
        <taxon>Pentapetalae</taxon>
        <taxon>rosids</taxon>
        <taxon>malvids</taxon>
        <taxon>Sapindales</taxon>
        <taxon>Rutaceae</taxon>
        <taxon>Aurantioideae</taxon>
        <taxon>Citrus</taxon>
    </lineage>
</organism>
<reference evidence="2" key="1">
    <citation type="journal article" date="2023" name="Hortic. Res.">
        <title>A chromosome-level phased genome enabling allele-level studies in sweet orange: a case study on citrus Huanglongbing tolerance.</title>
        <authorList>
            <person name="Wu B."/>
            <person name="Yu Q."/>
            <person name="Deng Z."/>
            <person name="Duan Y."/>
            <person name="Luo F."/>
            <person name="Gmitter F. Jr."/>
        </authorList>
    </citation>
    <scope>NUCLEOTIDE SEQUENCE [LARGE SCALE GENOMIC DNA]</scope>
    <source>
        <strain evidence="2">cv. Valencia</strain>
    </source>
</reference>
<proteinExistence type="predicted"/>
<name>A0ACB8JDH2_CITSI</name>
<dbReference type="EMBL" id="CM039176">
    <property type="protein sequence ID" value="KAH9715713.1"/>
    <property type="molecule type" value="Genomic_DNA"/>
</dbReference>
<sequence length="87" mass="9800">MTSTGSWGISGQGLQELKNEASVIAKVRHKQLVRLLGCCIDRDEKILVCEYMPNKSLDFFIFDSRKRLLLDWGTCTQIIEGIAQGLL</sequence>
<evidence type="ECO:0000313" key="1">
    <source>
        <dbReference type="EMBL" id="KAH9715713.1"/>
    </source>
</evidence>
<accession>A0ACB8JDH2</accession>